<dbReference type="GO" id="GO:0005737">
    <property type="term" value="C:cytoplasm"/>
    <property type="evidence" value="ECO:0007669"/>
    <property type="project" value="UniProtKB-SubCell"/>
</dbReference>
<organism evidence="12 13">
    <name type="scientific">Legionella septentrionalis</name>
    <dbReference type="NCBI Taxonomy" id="2498109"/>
    <lineage>
        <taxon>Bacteria</taxon>
        <taxon>Pseudomonadati</taxon>
        <taxon>Pseudomonadota</taxon>
        <taxon>Gammaproteobacteria</taxon>
        <taxon>Legionellales</taxon>
        <taxon>Legionellaceae</taxon>
        <taxon>Legionella</taxon>
    </lineage>
</organism>
<dbReference type="NCBIfam" id="TIGR01892">
    <property type="entry name" value="AcOrn-deacetyl"/>
    <property type="match status" value="1"/>
</dbReference>
<reference evidence="12 13" key="1">
    <citation type="submission" date="2018-12" db="EMBL/GenBank/DDBJ databases">
        <title>Legionella sp,whole genome shotgun sequence.</title>
        <authorList>
            <person name="Wu H."/>
        </authorList>
    </citation>
    <scope>NUCLEOTIDE SEQUENCE [LARGE SCALE GENOMIC DNA]</scope>
    <source>
        <strain evidence="13">km714</strain>
    </source>
</reference>
<evidence type="ECO:0000259" key="11">
    <source>
        <dbReference type="Pfam" id="PF07687"/>
    </source>
</evidence>
<sequence length="388" mass="42875">MDTKQWLSKLISFDTTSRNSNLSLIESIATWFDENGVPSHIIPGNDSSKANLFATLPNHEGKEQGGIVLSGHTDTVPVDGQIWHTDPFSAVVKDNKIYGRGASDMKGFIAVMLALLPELKPIKLHKPVHFSFTCDEEIGCLGAPHVLSYLKQANIQPEACIIGEPSSMLPIVGYKGRQVYHIQIKGLSAHSSLTNRGCNAIEYGSRLICYIRDLAGFLRKEGPFDADFDVPFTSITTNIVSGGHASNVIPANCEFMVEMRYLPQFSVETVRSQMQNYIDETLLPEMRQTYPGAEVYLNLISDAPGFTAHENALITTLLRHVTGINKRMKVSYSTEAGIFQRANIPTIICGPGSIEQAHQADEFITLEQLAICEKVLRNTIKLYSEIKS</sequence>
<evidence type="ECO:0000256" key="6">
    <source>
        <dbReference type="ARBA" id="ARBA00022605"/>
    </source>
</evidence>
<dbReference type="RefSeq" id="WP_127111533.1">
    <property type="nucleotide sequence ID" value="NZ_RZGR01000041.1"/>
</dbReference>
<dbReference type="InterPro" id="IPR036264">
    <property type="entry name" value="Bact_exopeptidase_dim_dom"/>
</dbReference>
<dbReference type="InterPro" id="IPR011650">
    <property type="entry name" value="Peptidase_M20_dimer"/>
</dbReference>
<dbReference type="GO" id="GO:0008777">
    <property type="term" value="F:acetylornithine deacetylase activity"/>
    <property type="evidence" value="ECO:0007669"/>
    <property type="project" value="UniProtKB-EC"/>
</dbReference>
<dbReference type="NCBIfam" id="NF005710">
    <property type="entry name" value="PRK07522.1"/>
    <property type="match status" value="1"/>
</dbReference>
<dbReference type="PANTHER" id="PTHR43808:SF31">
    <property type="entry name" value="N-ACETYL-L-CITRULLINE DEACETYLASE"/>
    <property type="match status" value="1"/>
</dbReference>
<keyword evidence="7" id="KW-0479">Metal-binding</keyword>
<comment type="similarity">
    <text evidence="3">Belongs to the peptidase M20A family. ArgE subfamily.</text>
</comment>
<evidence type="ECO:0000256" key="7">
    <source>
        <dbReference type="ARBA" id="ARBA00022723"/>
    </source>
</evidence>
<name>A0A3S0X319_9GAMM</name>
<dbReference type="CDD" id="cd03894">
    <property type="entry name" value="M20_ArgE"/>
    <property type="match status" value="1"/>
</dbReference>
<dbReference type="InterPro" id="IPR002933">
    <property type="entry name" value="Peptidase_M20"/>
</dbReference>
<evidence type="ECO:0000256" key="2">
    <source>
        <dbReference type="ARBA" id="ARBA00004496"/>
    </source>
</evidence>
<dbReference type="EMBL" id="RZGR01000041">
    <property type="protein sequence ID" value="RUQ81498.1"/>
    <property type="molecule type" value="Genomic_DNA"/>
</dbReference>
<dbReference type="GO" id="GO:0046872">
    <property type="term" value="F:metal ion binding"/>
    <property type="evidence" value="ECO:0007669"/>
    <property type="project" value="UniProtKB-KW"/>
</dbReference>
<evidence type="ECO:0000256" key="9">
    <source>
        <dbReference type="ARBA" id="ARBA00022833"/>
    </source>
</evidence>
<dbReference type="AlphaFoldDB" id="A0A3S0X319"/>
<accession>A0A3S0X319</accession>
<comment type="cofactor">
    <cofactor evidence="1">
        <name>Zn(2+)</name>
        <dbReference type="ChEBI" id="CHEBI:29105"/>
    </cofactor>
</comment>
<dbReference type="Gene3D" id="3.40.630.10">
    <property type="entry name" value="Zn peptidases"/>
    <property type="match status" value="1"/>
</dbReference>
<keyword evidence="4" id="KW-0963">Cytoplasm</keyword>
<comment type="subcellular location">
    <subcellularLocation>
        <location evidence="2">Cytoplasm</location>
    </subcellularLocation>
</comment>
<evidence type="ECO:0000313" key="13">
    <source>
        <dbReference type="Proteomes" id="UP000288012"/>
    </source>
</evidence>
<protein>
    <submittedName>
        <fullName evidence="12">Acetylornithine deacetylase</fullName>
        <ecNumber evidence="12">3.5.1.16</ecNumber>
    </submittedName>
</protein>
<keyword evidence="8 12" id="KW-0378">Hydrolase</keyword>
<dbReference type="Gene3D" id="3.30.70.360">
    <property type="match status" value="1"/>
</dbReference>
<dbReference type="Proteomes" id="UP000288012">
    <property type="component" value="Unassembled WGS sequence"/>
</dbReference>
<dbReference type="SUPFAM" id="SSF55031">
    <property type="entry name" value="Bacterial exopeptidase dimerisation domain"/>
    <property type="match status" value="1"/>
</dbReference>
<evidence type="ECO:0000256" key="10">
    <source>
        <dbReference type="ARBA" id="ARBA00023285"/>
    </source>
</evidence>
<dbReference type="EC" id="3.5.1.16" evidence="12"/>
<dbReference type="SUPFAM" id="SSF53187">
    <property type="entry name" value="Zn-dependent exopeptidases"/>
    <property type="match status" value="1"/>
</dbReference>
<proteinExistence type="inferred from homology"/>
<keyword evidence="13" id="KW-1185">Reference proteome</keyword>
<gene>
    <name evidence="12" type="primary">argE</name>
    <name evidence="12" type="ORF">EKM59_10620</name>
</gene>
<dbReference type="Pfam" id="PF07687">
    <property type="entry name" value="M20_dimer"/>
    <property type="match status" value="1"/>
</dbReference>
<dbReference type="InterPro" id="IPR050072">
    <property type="entry name" value="Peptidase_M20A"/>
</dbReference>
<evidence type="ECO:0000256" key="3">
    <source>
        <dbReference type="ARBA" id="ARBA00005691"/>
    </source>
</evidence>
<evidence type="ECO:0000256" key="1">
    <source>
        <dbReference type="ARBA" id="ARBA00001947"/>
    </source>
</evidence>
<feature type="domain" description="Peptidase M20 dimerisation" evidence="11">
    <location>
        <begin position="174"/>
        <end position="283"/>
    </location>
</feature>
<dbReference type="Pfam" id="PF01546">
    <property type="entry name" value="Peptidase_M20"/>
    <property type="match status" value="1"/>
</dbReference>
<dbReference type="InterPro" id="IPR001261">
    <property type="entry name" value="ArgE/DapE_CS"/>
</dbReference>
<keyword evidence="9" id="KW-0862">Zinc</keyword>
<comment type="caution">
    <text evidence="12">The sequence shown here is derived from an EMBL/GenBank/DDBJ whole genome shotgun (WGS) entry which is preliminary data.</text>
</comment>
<keyword evidence="6" id="KW-0028">Amino-acid biosynthesis</keyword>
<dbReference type="InterPro" id="IPR010169">
    <property type="entry name" value="AcOrn-deacetyl"/>
</dbReference>
<dbReference type="FunFam" id="3.30.70.360:FF:000003">
    <property type="entry name" value="Acetylornithine deacetylase"/>
    <property type="match status" value="1"/>
</dbReference>
<dbReference type="PROSITE" id="PS00759">
    <property type="entry name" value="ARGE_DAPE_CPG2_2"/>
    <property type="match status" value="1"/>
</dbReference>
<evidence type="ECO:0000313" key="12">
    <source>
        <dbReference type="EMBL" id="RUQ81498.1"/>
    </source>
</evidence>
<dbReference type="GO" id="GO:0006526">
    <property type="term" value="P:L-arginine biosynthetic process"/>
    <property type="evidence" value="ECO:0007669"/>
    <property type="project" value="UniProtKB-KW"/>
</dbReference>
<evidence type="ECO:0000256" key="8">
    <source>
        <dbReference type="ARBA" id="ARBA00022801"/>
    </source>
</evidence>
<dbReference type="PANTHER" id="PTHR43808">
    <property type="entry name" value="ACETYLORNITHINE DEACETYLASE"/>
    <property type="match status" value="1"/>
</dbReference>
<evidence type="ECO:0000256" key="4">
    <source>
        <dbReference type="ARBA" id="ARBA00022490"/>
    </source>
</evidence>
<evidence type="ECO:0000256" key="5">
    <source>
        <dbReference type="ARBA" id="ARBA00022571"/>
    </source>
</evidence>
<keyword evidence="10" id="KW-0170">Cobalt</keyword>
<keyword evidence="5" id="KW-0055">Arginine biosynthesis</keyword>